<comment type="caution">
    <text evidence="1">The sequence shown here is derived from an EMBL/GenBank/DDBJ whole genome shotgun (WGS) entry which is preliminary data.</text>
</comment>
<dbReference type="HOGENOM" id="CLU_1965914_0_0_9"/>
<proteinExistence type="predicted"/>
<reference evidence="1 2" key="1">
    <citation type="submission" date="2012-09" db="EMBL/GenBank/DDBJ databases">
        <title>The Genome Sequence of Alloiococcus otitis ATCC 51267.</title>
        <authorList>
            <consortium name="The Broad Institute Genome Sequencing Platform"/>
            <person name="Earl A."/>
            <person name="Ward D."/>
            <person name="Feldgarden M."/>
            <person name="Gevers D."/>
            <person name="Huys G."/>
            <person name="Walker B."/>
            <person name="Young S.K."/>
            <person name="Zeng Q."/>
            <person name="Gargeya S."/>
            <person name="Fitzgerald M."/>
            <person name="Haas B."/>
            <person name="Abouelleil A."/>
            <person name="Alvarado L."/>
            <person name="Arachchi H.M."/>
            <person name="Berlin A.M."/>
            <person name="Chapman S.B."/>
            <person name="Goldberg J."/>
            <person name="Griggs A."/>
            <person name="Gujja S."/>
            <person name="Hansen M."/>
            <person name="Howarth C."/>
            <person name="Imamovic A."/>
            <person name="Larimer J."/>
            <person name="McCowen C."/>
            <person name="Montmayeur A."/>
            <person name="Murphy C."/>
            <person name="Neiman D."/>
            <person name="Pearson M."/>
            <person name="Priest M."/>
            <person name="Roberts A."/>
            <person name="Saif S."/>
            <person name="Shea T."/>
            <person name="Sisk P."/>
            <person name="Sykes S."/>
            <person name="Wortman J."/>
            <person name="Nusbaum C."/>
            <person name="Birren B."/>
        </authorList>
    </citation>
    <scope>NUCLEOTIDE SEQUENCE [LARGE SCALE GENOMIC DNA]</scope>
    <source>
        <strain evidence="1 2">ATCC 51267</strain>
    </source>
</reference>
<gene>
    <name evidence="1" type="ORF">HMPREF9698_01111</name>
</gene>
<sequence length="127" mass="14466">MKVTVNNKDYDLYFGLDFLDEIERKHSPTMEAEGQEFKIGTGGLPILEAKMNQYSQSALADVLVAGTTTGPKKLNRREIETHFNNLSDDEFFQFYDDILEEMGKNSTLRRAEKAQQRLNQANNRSGA</sequence>
<dbReference type="AlphaFoldDB" id="K9E9L1"/>
<organism evidence="1 2">
    <name type="scientific">Alloiococcus otitis ATCC 51267</name>
    <dbReference type="NCBI Taxonomy" id="883081"/>
    <lineage>
        <taxon>Bacteria</taxon>
        <taxon>Bacillati</taxon>
        <taxon>Bacillota</taxon>
        <taxon>Bacilli</taxon>
        <taxon>Lactobacillales</taxon>
        <taxon>Carnobacteriaceae</taxon>
        <taxon>Alloiococcus</taxon>
    </lineage>
</organism>
<evidence type="ECO:0008006" key="3">
    <source>
        <dbReference type="Google" id="ProtNLM"/>
    </source>
</evidence>
<dbReference type="EMBL" id="AGXA01000021">
    <property type="protein sequence ID" value="EKU93363.1"/>
    <property type="molecule type" value="Genomic_DNA"/>
</dbReference>
<dbReference type="Pfam" id="PF12363">
    <property type="entry name" value="Phage_TAC_12"/>
    <property type="match status" value="1"/>
</dbReference>
<dbReference type="Proteomes" id="UP000009875">
    <property type="component" value="Unassembled WGS sequence"/>
</dbReference>
<dbReference type="STRING" id="883081.HMPREF9698_01111"/>
<name>K9E9L1_9LACT</name>
<accession>K9E9L1</accession>
<keyword evidence="2" id="KW-1185">Reference proteome</keyword>
<dbReference type="RefSeq" id="WP_003778205.1">
    <property type="nucleotide sequence ID" value="NZ_JH992959.1"/>
</dbReference>
<evidence type="ECO:0000313" key="1">
    <source>
        <dbReference type="EMBL" id="EKU93363.1"/>
    </source>
</evidence>
<protein>
    <recommendedName>
        <fullName evidence="3">Phage protein</fullName>
    </recommendedName>
</protein>
<evidence type="ECO:0000313" key="2">
    <source>
        <dbReference type="Proteomes" id="UP000009875"/>
    </source>
</evidence>
<dbReference type="InterPro" id="IPR024410">
    <property type="entry name" value="Phage_TAC_12"/>
</dbReference>